<evidence type="ECO:0000313" key="5">
    <source>
        <dbReference type="EMBL" id="WNL20243.1"/>
    </source>
</evidence>
<dbReference type="EMBL" id="CP134844">
    <property type="protein sequence ID" value="WNL12568.1"/>
    <property type="molecule type" value="Genomic_DNA"/>
</dbReference>
<dbReference type="AlphaFoldDB" id="A0AA96I4T5"/>
<protein>
    <submittedName>
        <fullName evidence="4">TnsA endonuclease N-terminal domain-containing protein</fullName>
    </submittedName>
</protein>
<reference evidence="2" key="2">
    <citation type="submission" date="2023-09" db="EMBL/GenBank/DDBJ databases">
        <title>Characterization of Arcobacter Isolates from Retail Chicken Sold in Supermarkets in Tbilisi, Georgia.</title>
        <authorList>
            <person name="Matthias R."/>
            <person name="Zautner A.E."/>
        </authorList>
    </citation>
    <scope>NUCLEOTIDE SEQUENCE</scope>
    <source>
        <strain evidence="3">LEO 108</strain>
        <strain evidence="2">LEO 109</strain>
    </source>
</reference>
<dbReference type="EMBL" id="CP134845">
    <property type="protein sequence ID" value="WNL13886.1"/>
    <property type="molecule type" value="Genomic_DNA"/>
</dbReference>
<keyword evidence="4" id="KW-0255">Endonuclease</keyword>
<evidence type="ECO:0000313" key="2">
    <source>
        <dbReference type="EMBL" id="WNL12568.1"/>
    </source>
</evidence>
<dbReference type="EMBL" id="CP134850">
    <property type="protein sequence ID" value="WNL20243.1"/>
    <property type="molecule type" value="Genomic_DNA"/>
</dbReference>
<dbReference type="GO" id="GO:0004519">
    <property type="term" value="F:endonuclease activity"/>
    <property type="evidence" value="ECO:0007669"/>
    <property type="project" value="UniProtKB-KW"/>
</dbReference>
<evidence type="ECO:0000313" key="6">
    <source>
        <dbReference type="EMBL" id="WNL23588.1"/>
    </source>
</evidence>
<dbReference type="InterPro" id="IPR011856">
    <property type="entry name" value="tRNA_endonuc-like_dom_sf"/>
</dbReference>
<evidence type="ECO:0000259" key="1">
    <source>
        <dbReference type="Pfam" id="PF08722"/>
    </source>
</evidence>
<dbReference type="EMBL" id="CP134852">
    <property type="protein sequence ID" value="WNL25520.1"/>
    <property type="molecule type" value="Genomic_DNA"/>
</dbReference>
<sequence length="222" mass="26189">MEDSSIKFSQRKIKKNYRSITGHFPSIKNNTSIGFESKLEKAHFLSLEFDNEVISYQEQPQVEISINGNDKIYSADCYIKRDKTSLKNDSIVEVKYTNEIEKRKEYFEKKFESAKTSVNKLNLDFEVYTEKIHSEIYLDNLDFLYRYKLQPIENKYENQILKMVNKNHKISAFDLANLISKNPIEYALISNCIWDLVCKEKLKTNLELSKITMNSLVELSYE</sequence>
<proteinExistence type="predicted"/>
<feature type="domain" description="TnsA endonuclease N-terminal" evidence="1">
    <location>
        <begin position="50"/>
        <end position="130"/>
    </location>
</feature>
<evidence type="ECO:0000313" key="3">
    <source>
        <dbReference type="EMBL" id="WNL13886.1"/>
    </source>
</evidence>
<reference evidence="4" key="1">
    <citation type="submission" date="2023-09" db="EMBL/GenBank/DDBJ databases">
        <title>Arcobacter tbilisiensis sp. nov. isolated from chicken meat in Tbilisi, Georgia.</title>
        <authorList>
            <person name="Matthias R."/>
            <person name="Zautner A.E."/>
        </authorList>
    </citation>
    <scope>NUCLEOTIDE SEQUENCE</scope>
    <source>
        <strain evidence="7">LEO 70</strain>
        <strain evidence="6">LEO 74</strain>
        <strain evidence="5">LEO 79</strain>
        <strain evidence="4">LEO 99</strain>
    </source>
</reference>
<evidence type="ECO:0000313" key="7">
    <source>
        <dbReference type="EMBL" id="WNL25520.1"/>
    </source>
</evidence>
<dbReference type="Gene3D" id="3.40.1350.10">
    <property type="match status" value="1"/>
</dbReference>
<dbReference type="InterPro" id="IPR014833">
    <property type="entry name" value="TnsA_N"/>
</dbReference>
<dbReference type="EMBL" id="CP134849">
    <property type="protein sequence ID" value="WNL18108.1"/>
    <property type="molecule type" value="Genomic_DNA"/>
</dbReference>
<gene>
    <name evidence="3" type="ORF">RJG51_07555</name>
    <name evidence="2" type="ORF">RJG52_00530</name>
    <name evidence="4" type="ORF">RJG53_05725</name>
    <name evidence="6" type="ORF">RJG55_00535</name>
    <name evidence="5" type="ORF">RJG56_05575</name>
    <name evidence="7" type="ORF">RJG57_10785</name>
</gene>
<dbReference type="GO" id="GO:0003676">
    <property type="term" value="F:nucleic acid binding"/>
    <property type="evidence" value="ECO:0007669"/>
    <property type="project" value="InterPro"/>
</dbReference>
<keyword evidence="4" id="KW-0378">Hydrolase</keyword>
<organism evidence="4">
    <name type="scientific">Arcobacter sp. AZ-2023</name>
    <dbReference type="NCBI Taxonomy" id="3074453"/>
    <lineage>
        <taxon>Bacteria</taxon>
        <taxon>Pseudomonadati</taxon>
        <taxon>Campylobacterota</taxon>
        <taxon>Epsilonproteobacteria</taxon>
        <taxon>Campylobacterales</taxon>
        <taxon>Arcobacteraceae</taxon>
        <taxon>Arcobacter</taxon>
    </lineage>
</organism>
<accession>A0AA96I4T5</accession>
<name>A0AA96I4T5_9BACT</name>
<dbReference type="EMBL" id="CP134851">
    <property type="protein sequence ID" value="WNL23588.1"/>
    <property type="molecule type" value="Genomic_DNA"/>
</dbReference>
<dbReference type="Pfam" id="PF08722">
    <property type="entry name" value="Tn7_TnsA-like_N"/>
    <property type="match status" value="1"/>
</dbReference>
<evidence type="ECO:0000313" key="4">
    <source>
        <dbReference type="EMBL" id="WNL18108.1"/>
    </source>
</evidence>
<keyword evidence="4" id="KW-0540">Nuclease</keyword>